<dbReference type="Pfam" id="PF00384">
    <property type="entry name" value="Molybdopterin"/>
    <property type="match status" value="1"/>
</dbReference>
<feature type="domain" description="4Fe-4S Mo/W bis-MGD-type" evidence="6">
    <location>
        <begin position="5"/>
        <end position="61"/>
    </location>
</feature>
<evidence type="ECO:0000256" key="3">
    <source>
        <dbReference type="ARBA" id="ARBA00023002"/>
    </source>
</evidence>
<dbReference type="FunFam" id="2.20.25.90:FF:000001">
    <property type="entry name" value="Formate dehydrogenase subunit alpha"/>
    <property type="match status" value="1"/>
</dbReference>
<dbReference type="SMART" id="SM00926">
    <property type="entry name" value="Molybdop_Fe4S4"/>
    <property type="match status" value="1"/>
</dbReference>
<dbReference type="InterPro" id="IPR006963">
    <property type="entry name" value="Mopterin_OxRdtase_4Fe-4S_dom"/>
</dbReference>
<dbReference type="InterPro" id="IPR027467">
    <property type="entry name" value="MopterinOxRdtase_cofactor_BS"/>
</dbReference>
<dbReference type="GO" id="GO:0022904">
    <property type="term" value="P:respiratory electron transport chain"/>
    <property type="evidence" value="ECO:0007669"/>
    <property type="project" value="TreeGrafter"/>
</dbReference>
<dbReference type="GO" id="GO:0046872">
    <property type="term" value="F:metal ion binding"/>
    <property type="evidence" value="ECO:0007669"/>
    <property type="project" value="UniProtKB-KW"/>
</dbReference>
<dbReference type="InterPro" id="IPR050123">
    <property type="entry name" value="Prok_molybdopt-oxidoreductase"/>
</dbReference>
<keyword evidence="8" id="KW-1185">Reference proteome</keyword>
<name>A0A160T0S2_9CHLR</name>
<evidence type="ECO:0000256" key="4">
    <source>
        <dbReference type="ARBA" id="ARBA00023004"/>
    </source>
</evidence>
<dbReference type="PANTHER" id="PTHR43105:SF14">
    <property type="entry name" value="FORMATE DEHYDROGENASE H"/>
    <property type="match status" value="1"/>
</dbReference>
<keyword evidence="4" id="KW-0408">Iron</keyword>
<evidence type="ECO:0000256" key="1">
    <source>
        <dbReference type="ARBA" id="ARBA00022485"/>
    </source>
</evidence>
<dbReference type="SUPFAM" id="SSF53706">
    <property type="entry name" value="Formate dehydrogenase/DMSO reductase, domains 1-3"/>
    <property type="match status" value="1"/>
</dbReference>
<evidence type="ECO:0000259" key="6">
    <source>
        <dbReference type="PROSITE" id="PS51669"/>
    </source>
</evidence>
<keyword evidence="2" id="KW-0479">Metal-binding</keyword>
<dbReference type="PROSITE" id="PS51669">
    <property type="entry name" value="4FE4S_MOW_BIS_MGD"/>
    <property type="match status" value="1"/>
</dbReference>
<sequence>MIIADEIVQTTCPYCGVGCQVDLHVKDGLIYRVNGRFDNPVNHGNLCVKGRFGFDYVHAPDRLTTPLVRRDRHTPFAAGDRASWPQALDFVAGRLRAIRDTYGPDSIAFLTSAKCTNEENYLLQKVARAVVGTNNVDHCARL</sequence>
<dbReference type="GO" id="GO:0051539">
    <property type="term" value="F:4 iron, 4 sulfur cluster binding"/>
    <property type="evidence" value="ECO:0007669"/>
    <property type="project" value="UniProtKB-KW"/>
</dbReference>
<protein>
    <submittedName>
        <fullName evidence="7">Oxidoreductase domain protein</fullName>
    </submittedName>
</protein>
<dbReference type="Proteomes" id="UP000215027">
    <property type="component" value="Chromosome I"/>
</dbReference>
<dbReference type="Gene3D" id="2.20.25.90">
    <property type="entry name" value="ADC-like domains"/>
    <property type="match status" value="1"/>
</dbReference>
<evidence type="ECO:0000256" key="5">
    <source>
        <dbReference type="ARBA" id="ARBA00023014"/>
    </source>
</evidence>
<dbReference type="EMBL" id="LN890655">
    <property type="protein sequence ID" value="CUS02338.2"/>
    <property type="molecule type" value="Genomic_DNA"/>
</dbReference>
<evidence type="ECO:0000313" key="7">
    <source>
        <dbReference type="EMBL" id="CUS02338.2"/>
    </source>
</evidence>
<keyword evidence="5" id="KW-0411">Iron-sulfur</keyword>
<gene>
    <name evidence="7" type="ORF">CFX0092_A0457</name>
</gene>
<organism evidence="7 8">
    <name type="scientific">Candidatus Promineifilum breve</name>
    <dbReference type="NCBI Taxonomy" id="1806508"/>
    <lineage>
        <taxon>Bacteria</taxon>
        <taxon>Bacillati</taxon>
        <taxon>Chloroflexota</taxon>
        <taxon>Ardenticatenia</taxon>
        <taxon>Candidatus Promineifilales</taxon>
        <taxon>Candidatus Promineifilaceae</taxon>
        <taxon>Candidatus Promineifilum</taxon>
    </lineage>
</organism>
<dbReference type="PROSITE" id="PS00551">
    <property type="entry name" value="MOLYBDOPTERIN_PROK_1"/>
    <property type="match status" value="1"/>
</dbReference>
<dbReference type="PANTHER" id="PTHR43105">
    <property type="entry name" value="RESPIRATORY NITRATE REDUCTASE"/>
    <property type="match status" value="1"/>
</dbReference>
<evidence type="ECO:0000313" key="8">
    <source>
        <dbReference type="Proteomes" id="UP000215027"/>
    </source>
</evidence>
<dbReference type="KEGG" id="pbf:CFX0092_A0457"/>
<dbReference type="AlphaFoldDB" id="A0A160T0S2"/>
<dbReference type="GO" id="GO:0016020">
    <property type="term" value="C:membrane"/>
    <property type="evidence" value="ECO:0007669"/>
    <property type="project" value="TreeGrafter"/>
</dbReference>
<dbReference type="GO" id="GO:0003954">
    <property type="term" value="F:NADH dehydrogenase activity"/>
    <property type="evidence" value="ECO:0007669"/>
    <property type="project" value="TreeGrafter"/>
</dbReference>
<reference evidence="7" key="1">
    <citation type="submission" date="2016-01" db="EMBL/GenBank/DDBJ databases">
        <authorList>
            <person name="Mcilroy J.S."/>
            <person name="Karst M S."/>
            <person name="Albertsen M."/>
        </authorList>
    </citation>
    <scope>NUCLEOTIDE SEQUENCE</scope>
    <source>
        <strain evidence="7">Cfx-K</strain>
    </source>
</reference>
<proteinExistence type="predicted"/>
<evidence type="ECO:0000256" key="2">
    <source>
        <dbReference type="ARBA" id="ARBA00022723"/>
    </source>
</evidence>
<keyword evidence="1" id="KW-0004">4Fe-4S</keyword>
<dbReference type="InterPro" id="IPR006656">
    <property type="entry name" value="Mopterin_OxRdtase"/>
</dbReference>
<dbReference type="Gene3D" id="3.40.50.740">
    <property type="match status" value="1"/>
</dbReference>
<keyword evidence="3" id="KW-0560">Oxidoreductase</keyword>
<dbReference type="Pfam" id="PF04879">
    <property type="entry name" value="Molybdop_Fe4S4"/>
    <property type="match status" value="1"/>
</dbReference>
<accession>A0A160T0S2</accession>